<dbReference type="EC" id="4.3.1.12" evidence="5"/>
<dbReference type="AlphaFoldDB" id="A0A518ESY2"/>
<dbReference type="CDD" id="cd12144">
    <property type="entry name" value="SDH_N_domain"/>
    <property type="match status" value="1"/>
</dbReference>
<evidence type="ECO:0000259" key="6">
    <source>
        <dbReference type="Pfam" id="PF04455"/>
    </source>
</evidence>
<dbReference type="GO" id="GO:0008473">
    <property type="term" value="F:ornithine cyclodeaminase activity"/>
    <property type="evidence" value="ECO:0007669"/>
    <property type="project" value="UniProtKB-EC"/>
</dbReference>
<keyword evidence="3" id="KW-0520">NAD</keyword>
<name>A0A518ESY2_9BACT</name>
<dbReference type="EMBL" id="CP036434">
    <property type="protein sequence ID" value="QDV07196.1"/>
    <property type="molecule type" value="Genomic_DNA"/>
</dbReference>
<evidence type="ECO:0000313" key="9">
    <source>
        <dbReference type="EMBL" id="QDV07196.1"/>
    </source>
</evidence>
<feature type="domain" description="Arginine dihydrolase ArgZ/ArgE-like C-terminal second subdomain" evidence="7">
    <location>
        <begin position="186"/>
        <end position="396"/>
    </location>
</feature>
<dbReference type="OrthoDB" id="5386290at2"/>
<evidence type="ECO:0000313" key="10">
    <source>
        <dbReference type="Proteomes" id="UP000320390"/>
    </source>
</evidence>
<protein>
    <recommendedName>
        <fullName evidence="5">ornithine cyclodeaminase</fullName>
        <ecNumber evidence="5">4.3.1.12</ecNumber>
    </recommendedName>
</protein>
<keyword evidence="2" id="KW-0547">Nucleotide-binding</keyword>
<dbReference type="NCBIfam" id="TIGR00300">
    <property type="entry name" value="TIGR00300 family protein"/>
    <property type="match status" value="1"/>
</dbReference>
<comment type="cofactor">
    <cofactor evidence="1">
        <name>NAD(+)</name>
        <dbReference type="ChEBI" id="CHEBI:57540"/>
    </cofactor>
</comment>
<dbReference type="Pfam" id="PF21571">
    <property type="entry name" value="ArgZ-like_C_1st"/>
    <property type="match status" value="1"/>
</dbReference>
<accession>A0A518ESY2</accession>
<dbReference type="Pfam" id="PF21570">
    <property type="entry name" value="ArgZ-like_C_2nd"/>
    <property type="match status" value="1"/>
</dbReference>
<dbReference type="InterPro" id="IPR048964">
    <property type="entry name" value="ArgZ/ArgE-like_C_1st"/>
</dbReference>
<keyword evidence="10" id="KW-1185">Reference proteome</keyword>
<reference evidence="9 10" key="1">
    <citation type="submission" date="2019-02" db="EMBL/GenBank/DDBJ databases">
        <title>Deep-cultivation of Planctomycetes and their phenomic and genomic characterization uncovers novel biology.</title>
        <authorList>
            <person name="Wiegand S."/>
            <person name="Jogler M."/>
            <person name="Boedeker C."/>
            <person name="Pinto D."/>
            <person name="Vollmers J."/>
            <person name="Rivas-Marin E."/>
            <person name="Kohn T."/>
            <person name="Peeters S.H."/>
            <person name="Heuer A."/>
            <person name="Rast P."/>
            <person name="Oberbeckmann S."/>
            <person name="Bunk B."/>
            <person name="Jeske O."/>
            <person name="Meyerdierks A."/>
            <person name="Storesund J.E."/>
            <person name="Kallscheuer N."/>
            <person name="Luecker S."/>
            <person name="Lage O.M."/>
            <person name="Pohl T."/>
            <person name="Merkel B.J."/>
            <person name="Hornburger P."/>
            <person name="Mueller R.-W."/>
            <person name="Bruemmer F."/>
            <person name="Labrenz M."/>
            <person name="Spormann A.M."/>
            <person name="Op den Camp H."/>
            <person name="Overmann J."/>
            <person name="Amann R."/>
            <person name="Jetten M.S.M."/>
            <person name="Mascher T."/>
            <person name="Medema M.H."/>
            <person name="Devos D.P."/>
            <person name="Kaster A.-K."/>
            <person name="Ovreas L."/>
            <person name="Rohde M."/>
            <person name="Galperin M.Y."/>
            <person name="Jogler C."/>
        </authorList>
    </citation>
    <scope>NUCLEOTIDE SEQUENCE [LARGE SCALE GENOMIC DNA]</scope>
    <source>
        <strain evidence="9 10">Poly30</strain>
    </source>
</reference>
<dbReference type="Gene3D" id="3.40.50.10690">
    <property type="entry name" value="putative lor/sdh protein like domains"/>
    <property type="match status" value="1"/>
</dbReference>
<evidence type="ECO:0000259" key="7">
    <source>
        <dbReference type="Pfam" id="PF21570"/>
    </source>
</evidence>
<feature type="domain" description="LOR/SDH bifunctional enzyme conserved" evidence="6">
    <location>
        <begin position="4"/>
        <end position="102"/>
    </location>
</feature>
<organism evidence="9 10">
    <name type="scientific">Saltatorellus ferox</name>
    <dbReference type="NCBI Taxonomy" id="2528018"/>
    <lineage>
        <taxon>Bacteria</taxon>
        <taxon>Pseudomonadati</taxon>
        <taxon>Planctomycetota</taxon>
        <taxon>Planctomycetia</taxon>
        <taxon>Planctomycetia incertae sedis</taxon>
        <taxon>Saltatorellus</taxon>
    </lineage>
</organism>
<evidence type="ECO:0000256" key="4">
    <source>
        <dbReference type="ARBA" id="ARBA00023239"/>
    </source>
</evidence>
<evidence type="ECO:0000259" key="8">
    <source>
        <dbReference type="Pfam" id="PF21571"/>
    </source>
</evidence>
<evidence type="ECO:0000256" key="5">
    <source>
        <dbReference type="ARBA" id="ARBA00066346"/>
    </source>
</evidence>
<dbReference type="InterPro" id="IPR048963">
    <property type="entry name" value="ArgZ/ArgE-like_C_2nd"/>
</dbReference>
<dbReference type="Pfam" id="PF04455">
    <property type="entry name" value="Saccharop_dh_N"/>
    <property type="match status" value="1"/>
</dbReference>
<evidence type="ECO:0000256" key="2">
    <source>
        <dbReference type="ARBA" id="ARBA00022741"/>
    </source>
</evidence>
<evidence type="ECO:0000256" key="3">
    <source>
        <dbReference type="ARBA" id="ARBA00023027"/>
    </source>
</evidence>
<dbReference type="GO" id="GO:0000166">
    <property type="term" value="F:nucleotide binding"/>
    <property type="evidence" value="ECO:0007669"/>
    <property type="project" value="UniProtKB-KW"/>
</dbReference>
<keyword evidence="4" id="KW-0456">Lyase</keyword>
<gene>
    <name evidence="9" type="ORF">Poly30_27150</name>
</gene>
<sequence length="401" mass="44071">MFHETVTAQGHLIDTQTLDRVFDLIADRGATHEVLQFDIGKRGEDESFVRMKVTAPDRETLDHVIDGIIPYGCEVESARDARWAEAPKDGCVPEDFYSTTNHQTQVRIDGRWVNVGKQRMDAVIVLEEGDPICRKLRDVRQGEQVVCGAGGVRVTFDQPGRKKQTFAFMNNDISSERRVETSLQRVIKIMEEVRKKGERIVVVAGPVVIHTGGIEPFSRLVEAGWIDVLLSGNAIAVHDIENCFFGTSLGVSLEKGVPVEEGHKNHMRAINRINHAGSIAEAVHQGVLTSGLMYSLVKNDVKFVLAGSIRDDGPLPDTVMDLVEAQEQYANELEGAGLVLMLSTMLHSIGVGNMLPSWVHVVCVDINPAVVTKLSDRGSSQTVGIVTDVGLFLQRLADELC</sequence>
<dbReference type="InterPro" id="IPR007545">
    <property type="entry name" value="LOR/SDH_bifunc_enz_cons_dom"/>
</dbReference>
<feature type="domain" description="Arginine dihydrolase ArgZ/ArgE-like C-terminal first subdomain" evidence="8">
    <location>
        <begin position="103"/>
        <end position="181"/>
    </location>
</feature>
<dbReference type="Gene3D" id="2.40.420.10">
    <property type="entry name" value="conserved putative lor/sdh protein from methanococcus maripaludis s2 domain"/>
    <property type="match status" value="1"/>
</dbReference>
<dbReference type="Proteomes" id="UP000320390">
    <property type="component" value="Chromosome"/>
</dbReference>
<dbReference type="InterPro" id="IPR005239">
    <property type="entry name" value="ArgZ/ArgE-like"/>
</dbReference>
<proteinExistence type="predicted"/>
<evidence type="ECO:0000256" key="1">
    <source>
        <dbReference type="ARBA" id="ARBA00001911"/>
    </source>
</evidence>
<dbReference type="RefSeq" id="WP_145198047.1">
    <property type="nucleotide sequence ID" value="NZ_CP036434.1"/>
</dbReference>